<proteinExistence type="predicted"/>
<dbReference type="Pfam" id="PF08241">
    <property type="entry name" value="Methyltransf_11"/>
    <property type="match status" value="1"/>
</dbReference>
<keyword evidence="1" id="KW-0175">Coiled coil</keyword>
<gene>
    <name evidence="3" type="ORF">SAMN05444280_11740</name>
</gene>
<protein>
    <submittedName>
        <fullName evidence="3">Methyltransferase domain-containing protein</fullName>
    </submittedName>
</protein>
<evidence type="ECO:0000313" key="3">
    <source>
        <dbReference type="EMBL" id="SHJ35348.1"/>
    </source>
</evidence>
<dbReference type="CDD" id="cd02440">
    <property type="entry name" value="AdoMet_MTases"/>
    <property type="match status" value="1"/>
</dbReference>
<dbReference type="EMBL" id="FQZE01000017">
    <property type="protein sequence ID" value="SHJ35348.1"/>
    <property type="molecule type" value="Genomic_DNA"/>
</dbReference>
<organism evidence="3 4">
    <name type="scientific">Tangfeifania diversioriginum</name>
    <dbReference type="NCBI Taxonomy" id="1168035"/>
    <lineage>
        <taxon>Bacteria</taxon>
        <taxon>Pseudomonadati</taxon>
        <taxon>Bacteroidota</taxon>
        <taxon>Bacteroidia</taxon>
        <taxon>Marinilabiliales</taxon>
        <taxon>Prolixibacteraceae</taxon>
        <taxon>Tangfeifania</taxon>
    </lineage>
</organism>
<dbReference type="Gene3D" id="3.40.50.150">
    <property type="entry name" value="Vaccinia Virus protein VP39"/>
    <property type="match status" value="1"/>
</dbReference>
<feature type="domain" description="Methyltransferase type 11" evidence="2">
    <location>
        <begin position="17"/>
        <end position="110"/>
    </location>
</feature>
<keyword evidence="3" id="KW-0808">Transferase</keyword>
<accession>A0A1M6ILP5</accession>
<dbReference type="GO" id="GO:0008757">
    <property type="term" value="F:S-adenosylmethionine-dependent methyltransferase activity"/>
    <property type="evidence" value="ECO:0007669"/>
    <property type="project" value="InterPro"/>
</dbReference>
<evidence type="ECO:0000256" key="1">
    <source>
        <dbReference type="SAM" id="Coils"/>
    </source>
</evidence>
<evidence type="ECO:0000313" key="4">
    <source>
        <dbReference type="Proteomes" id="UP000184050"/>
    </source>
</evidence>
<dbReference type="RefSeq" id="WP_073169635.1">
    <property type="nucleotide sequence ID" value="NZ_FQZE01000017.1"/>
</dbReference>
<name>A0A1M6ILP5_9BACT</name>
<dbReference type="InterPro" id="IPR029063">
    <property type="entry name" value="SAM-dependent_MTases_sf"/>
</dbReference>
<dbReference type="InterPro" id="IPR013216">
    <property type="entry name" value="Methyltransf_11"/>
</dbReference>
<dbReference type="OrthoDB" id="9770553at2"/>
<keyword evidence="4" id="KW-1185">Reference proteome</keyword>
<dbReference type="AlphaFoldDB" id="A0A1M6ILP5"/>
<dbReference type="PANTHER" id="PTHR43591">
    <property type="entry name" value="METHYLTRANSFERASE"/>
    <property type="match status" value="1"/>
</dbReference>
<evidence type="ECO:0000259" key="2">
    <source>
        <dbReference type="Pfam" id="PF08241"/>
    </source>
</evidence>
<feature type="coiled-coil region" evidence="1">
    <location>
        <begin position="172"/>
        <end position="199"/>
    </location>
</feature>
<keyword evidence="3" id="KW-0489">Methyltransferase</keyword>
<dbReference type="STRING" id="1168035.SAMN05444280_11740"/>
<dbReference type="GO" id="GO:0032259">
    <property type="term" value="P:methylation"/>
    <property type="evidence" value="ECO:0007669"/>
    <property type="project" value="UniProtKB-KW"/>
</dbReference>
<reference evidence="3 4" key="1">
    <citation type="submission" date="2016-11" db="EMBL/GenBank/DDBJ databases">
        <authorList>
            <person name="Jaros S."/>
            <person name="Januszkiewicz K."/>
            <person name="Wedrychowicz H."/>
        </authorList>
    </citation>
    <scope>NUCLEOTIDE SEQUENCE [LARGE SCALE GENOMIC DNA]</scope>
    <source>
        <strain evidence="3 4">DSM 27063</strain>
    </source>
</reference>
<dbReference type="SUPFAM" id="SSF53335">
    <property type="entry name" value="S-adenosyl-L-methionine-dependent methyltransferases"/>
    <property type="match status" value="1"/>
</dbReference>
<sequence>MEPLTLFFKDIKIENILDIGTGSGDFIHTLKETFTDAKITAVDPDKDSLATARTRFPDIGFSEMVAENLQFNDNSFDLVSISMALHHLNKIRKGLTEMKRVVKPGGWIIINELISDNLNPAQEVHKMYHHFKSRIDRMTGICHRETFTKAAILQMLKTAAIPVQFFFEYNQKINLTESDEELEQRVKKMEEALERIKGRKEYDLMKPEIDTFKEKARVHGFQPATKLVIAGRIK</sequence>
<dbReference type="PANTHER" id="PTHR43591:SF24">
    <property type="entry name" value="2-METHOXY-6-POLYPRENYL-1,4-BENZOQUINOL METHYLASE, MITOCHONDRIAL"/>
    <property type="match status" value="1"/>
</dbReference>
<dbReference type="Proteomes" id="UP000184050">
    <property type="component" value="Unassembled WGS sequence"/>
</dbReference>